<evidence type="ECO:0000313" key="1">
    <source>
        <dbReference type="EMBL" id="PWR74433.1"/>
    </source>
</evidence>
<dbReference type="Gene3D" id="3.30.559.10">
    <property type="entry name" value="Chloramphenicol acetyltransferase-like domain"/>
    <property type="match status" value="1"/>
</dbReference>
<protein>
    <recommendedName>
        <fullName evidence="3">Condensation domain-containing protein</fullName>
    </recommendedName>
</protein>
<name>A0A2V2NGH9_9EURY</name>
<sequence>MVLNQDRFQSEPASMRYRVNPFDFFSDLLSLFSDQMIHLVVMLEGQIHPESLIRAANLAIKAEPVVGCRLVQEDDKLFWEKIPQIRNEDFFFQIEDSNPVSRLQKVLSYKIDPYQGPMIRINLIKNTENTGDILVINANHASMDGKGMKDFASLLFSFYRGERTGCAFHTEPGSVSQRILPDLSSRISNRENTNSDGVDWSDKFSVPAHSMHCEKQVFSVLCLSRERVKIIHEVRKKWNVTLNDLMLAAVGAVCSGLTQWRLRDIHLLTTIDLRRYLNQVPQRTVFNYSTAFEVAIPVFHDESLMETSLRAHEIMDQIKKNNPGIEGAIEAEDLYNAGCVKARYEMQKQWDEVRIKGKRSPLFTNTGIIHPGDLDPGIPVSRAFLLPTHNLPPGFSFAISSFGDVMTLSSSYGLPAFDSDMVRELYTSLDKIIPGYDSDPGAYMTM</sequence>
<dbReference type="Proteomes" id="UP000245657">
    <property type="component" value="Unassembled WGS sequence"/>
</dbReference>
<evidence type="ECO:0008006" key="3">
    <source>
        <dbReference type="Google" id="ProtNLM"/>
    </source>
</evidence>
<dbReference type="EMBL" id="QGMY01000002">
    <property type="protein sequence ID" value="PWR74433.1"/>
    <property type="molecule type" value="Genomic_DNA"/>
</dbReference>
<dbReference type="InterPro" id="IPR023213">
    <property type="entry name" value="CAT-like_dom_sf"/>
</dbReference>
<dbReference type="SUPFAM" id="SSF52777">
    <property type="entry name" value="CoA-dependent acyltransferases"/>
    <property type="match status" value="2"/>
</dbReference>
<comment type="caution">
    <text evidence="1">The sequence shown here is derived from an EMBL/GenBank/DDBJ whole genome shotgun (WGS) entry which is preliminary data.</text>
</comment>
<proteinExistence type="predicted"/>
<organism evidence="1 2">
    <name type="scientific">Methanospirillum lacunae</name>
    <dbReference type="NCBI Taxonomy" id="668570"/>
    <lineage>
        <taxon>Archaea</taxon>
        <taxon>Methanobacteriati</taxon>
        <taxon>Methanobacteriota</taxon>
        <taxon>Stenosarchaea group</taxon>
        <taxon>Methanomicrobia</taxon>
        <taxon>Methanomicrobiales</taxon>
        <taxon>Methanospirillaceae</taxon>
        <taxon>Methanospirillum</taxon>
    </lineage>
</organism>
<accession>A0A2V2NGH9</accession>
<evidence type="ECO:0000313" key="2">
    <source>
        <dbReference type="Proteomes" id="UP000245657"/>
    </source>
</evidence>
<keyword evidence="2" id="KW-1185">Reference proteome</keyword>
<dbReference type="AlphaFoldDB" id="A0A2V2NGH9"/>
<reference evidence="1 2" key="1">
    <citation type="submission" date="2018-05" db="EMBL/GenBank/DDBJ databases">
        <title>Draft genome of Methanospirillum lacunae Ki8-1.</title>
        <authorList>
            <person name="Dueholm M.S."/>
            <person name="Nielsen P.H."/>
            <person name="Bakmann L.F."/>
            <person name="Otzen D.E."/>
        </authorList>
    </citation>
    <scope>NUCLEOTIDE SEQUENCE [LARGE SCALE GENOMIC DNA]</scope>
    <source>
        <strain evidence="1 2">Ki8-1</strain>
    </source>
</reference>
<gene>
    <name evidence="1" type="ORF">DK846_04620</name>
</gene>